<dbReference type="InterPro" id="IPR003848">
    <property type="entry name" value="DUF218"/>
</dbReference>
<feature type="domain" description="DUF218" evidence="1">
    <location>
        <begin position="4"/>
        <end position="138"/>
    </location>
</feature>
<organism evidence="2 3">
    <name type="scientific">Candidatus Buchananbacteria bacterium RIFCSPHIGHO2_01_FULL_39_14</name>
    <dbReference type="NCBI Taxonomy" id="1797532"/>
    <lineage>
        <taxon>Bacteria</taxon>
        <taxon>Candidatus Buchananiibacteriota</taxon>
    </lineage>
</organism>
<dbReference type="Proteomes" id="UP000178930">
    <property type="component" value="Unassembled WGS sequence"/>
</dbReference>
<evidence type="ECO:0000313" key="2">
    <source>
        <dbReference type="EMBL" id="OGY44946.1"/>
    </source>
</evidence>
<dbReference type="STRING" id="1797532.A2729_04160"/>
<dbReference type="AlphaFoldDB" id="A0A1G1XZB5"/>
<evidence type="ECO:0000259" key="1">
    <source>
        <dbReference type="Pfam" id="PF02698"/>
    </source>
</evidence>
<sequence>MKKIIVILGGGLKKEKNGLWRTTKFTEGDTFGVSGDYIRIYAAYYLVRQLKDYLIIAVGGKGQLKKIKGAPAVAQVLKKELIALGLPKNKILTETKSGKTSSQLWELAKILKQKKIKEITLISNGYHLPRIKTMIKYLPKLNQFYQKIKIKFVAAEKVILAADKRKWQSVIKTAYQSQALKDRIKLEKQGIKDLTMGRYKFN</sequence>
<dbReference type="Gene3D" id="3.40.50.620">
    <property type="entry name" value="HUPs"/>
    <property type="match status" value="1"/>
</dbReference>
<accession>A0A1G1XZB5</accession>
<reference evidence="2 3" key="1">
    <citation type="journal article" date="2016" name="Nat. Commun.">
        <title>Thousands of microbial genomes shed light on interconnected biogeochemical processes in an aquifer system.</title>
        <authorList>
            <person name="Anantharaman K."/>
            <person name="Brown C.T."/>
            <person name="Hug L.A."/>
            <person name="Sharon I."/>
            <person name="Castelle C.J."/>
            <person name="Probst A.J."/>
            <person name="Thomas B.C."/>
            <person name="Singh A."/>
            <person name="Wilkins M.J."/>
            <person name="Karaoz U."/>
            <person name="Brodie E.L."/>
            <person name="Williams K.H."/>
            <person name="Hubbard S.S."/>
            <person name="Banfield J.F."/>
        </authorList>
    </citation>
    <scope>NUCLEOTIDE SEQUENCE [LARGE SCALE GENOMIC DNA]</scope>
</reference>
<dbReference type="EMBL" id="MHIB01000009">
    <property type="protein sequence ID" value="OGY44946.1"/>
    <property type="molecule type" value="Genomic_DNA"/>
</dbReference>
<proteinExistence type="predicted"/>
<evidence type="ECO:0000313" key="3">
    <source>
        <dbReference type="Proteomes" id="UP000178930"/>
    </source>
</evidence>
<protein>
    <recommendedName>
        <fullName evidence="1">DUF218 domain-containing protein</fullName>
    </recommendedName>
</protein>
<gene>
    <name evidence="2" type="ORF">A2729_04160</name>
</gene>
<name>A0A1G1XZB5_9BACT</name>
<dbReference type="CDD" id="cd06259">
    <property type="entry name" value="YdcF-like"/>
    <property type="match status" value="1"/>
</dbReference>
<comment type="caution">
    <text evidence="2">The sequence shown here is derived from an EMBL/GenBank/DDBJ whole genome shotgun (WGS) entry which is preliminary data.</text>
</comment>
<dbReference type="InterPro" id="IPR014729">
    <property type="entry name" value="Rossmann-like_a/b/a_fold"/>
</dbReference>
<dbReference type="Pfam" id="PF02698">
    <property type="entry name" value="DUF218"/>
    <property type="match status" value="1"/>
</dbReference>